<evidence type="ECO:0000313" key="4">
    <source>
        <dbReference type="EMBL" id="VDD85967.1"/>
    </source>
</evidence>
<evidence type="ECO:0000256" key="3">
    <source>
        <dbReference type="SAM" id="SignalP"/>
    </source>
</evidence>
<feature type="signal peptide" evidence="3">
    <location>
        <begin position="1"/>
        <end position="22"/>
    </location>
</feature>
<dbReference type="EMBL" id="UXUI01007170">
    <property type="protein sequence ID" value="VDD85967.1"/>
    <property type="molecule type" value="Genomic_DNA"/>
</dbReference>
<dbReference type="Gene3D" id="2.30.30.40">
    <property type="entry name" value="SH3 Domains"/>
    <property type="match status" value="1"/>
</dbReference>
<feature type="transmembrane region" description="Helical" evidence="2">
    <location>
        <begin position="304"/>
        <end position="325"/>
    </location>
</feature>
<proteinExistence type="predicted"/>
<evidence type="ECO:0000256" key="2">
    <source>
        <dbReference type="SAM" id="Phobius"/>
    </source>
</evidence>
<reference evidence="6" key="1">
    <citation type="submission" date="2017-02" db="UniProtKB">
        <authorList>
            <consortium name="WormBaseParasite"/>
        </authorList>
    </citation>
    <scope>IDENTIFICATION</scope>
</reference>
<feature type="region of interest" description="Disordered" evidence="1">
    <location>
        <begin position="141"/>
        <end position="197"/>
    </location>
</feature>
<keyword evidence="2" id="KW-0472">Membrane</keyword>
<evidence type="ECO:0000313" key="5">
    <source>
        <dbReference type="Proteomes" id="UP000274131"/>
    </source>
</evidence>
<organism evidence="6">
    <name type="scientific">Enterobius vermicularis</name>
    <name type="common">Human pinworm</name>
    <dbReference type="NCBI Taxonomy" id="51028"/>
    <lineage>
        <taxon>Eukaryota</taxon>
        <taxon>Metazoa</taxon>
        <taxon>Ecdysozoa</taxon>
        <taxon>Nematoda</taxon>
        <taxon>Chromadorea</taxon>
        <taxon>Rhabditida</taxon>
        <taxon>Spirurina</taxon>
        <taxon>Oxyuridomorpha</taxon>
        <taxon>Oxyuroidea</taxon>
        <taxon>Oxyuridae</taxon>
        <taxon>Enterobius</taxon>
    </lineage>
</organism>
<keyword evidence="5" id="KW-1185">Reference proteome</keyword>
<dbReference type="Proteomes" id="UP000274131">
    <property type="component" value="Unassembled WGS sequence"/>
</dbReference>
<keyword evidence="2" id="KW-1133">Transmembrane helix</keyword>
<evidence type="ECO:0000313" key="6">
    <source>
        <dbReference type="WBParaSite" id="EVEC_0000140201-mRNA-1"/>
    </source>
</evidence>
<feature type="compositionally biased region" description="Basic and acidic residues" evidence="1">
    <location>
        <begin position="166"/>
        <end position="182"/>
    </location>
</feature>
<dbReference type="WBParaSite" id="EVEC_0000140201-mRNA-1">
    <property type="protein sequence ID" value="EVEC_0000140201-mRNA-1"/>
    <property type="gene ID" value="EVEC_0000140201"/>
</dbReference>
<protein>
    <submittedName>
        <fullName evidence="6">Histidine-rich glycoprotein</fullName>
    </submittedName>
</protein>
<keyword evidence="3" id="KW-0732">Signal</keyword>
<name>A0A0N4UVE0_ENTVE</name>
<keyword evidence="2" id="KW-0812">Transmembrane</keyword>
<reference evidence="4 5" key="2">
    <citation type="submission" date="2018-10" db="EMBL/GenBank/DDBJ databases">
        <authorList>
            <consortium name="Pathogen Informatics"/>
        </authorList>
    </citation>
    <scope>NUCLEOTIDE SEQUENCE [LARGE SCALE GENOMIC DNA]</scope>
</reference>
<gene>
    <name evidence="4" type="ORF">EVEC_LOCUS1110</name>
</gene>
<feature type="compositionally biased region" description="Basic residues" evidence="1">
    <location>
        <begin position="155"/>
        <end position="165"/>
    </location>
</feature>
<dbReference type="OrthoDB" id="5857916at2759"/>
<dbReference type="STRING" id="51028.A0A0N4UVE0"/>
<sequence>MAKIHFLKVCYLLLLVFHFTDMAKKTKLCGDIKCAEKLFQSTIKRSYISQHSSFLSYDVNNIIDVYAIRRSDRPELLEGSLQGEPSRRGYFFSTHMESLNYIEFLEDALKKNKTFYKISVEQEDLDSTKLVGYFVSEKGTHTGHSHGDHGSSHGGHGHSHGSHGHSHNEYGHSHGPHKETHDRKHKIPPPLKSLEDSPVVSQNQFVKSGGIFFYNSLNRIIKQLLFLDPVPTDVKPIIPESDVDIEKLSPEQPKYPTPHPAKADPLEVEKLPEARIVETTVVSPQQPPPVGTAKLASVEVNIDFFVFPIMHLRIVITSIVLSFIINYPRFFFLTRRILYYYCTVASSSGLLVNW</sequence>
<dbReference type="AlphaFoldDB" id="A0A0N4UVE0"/>
<feature type="chain" id="PRO_5043122463" evidence="3">
    <location>
        <begin position="23"/>
        <end position="354"/>
    </location>
</feature>
<accession>A0A0N4UVE0</accession>
<evidence type="ECO:0000256" key="1">
    <source>
        <dbReference type="SAM" id="MobiDB-lite"/>
    </source>
</evidence>